<dbReference type="InterPro" id="IPR050595">
    <property type="entry name" value="Bact_response_regulator"/>
</dbReference>
<feature type="domain" description="Response regulatory" evidence="2">
    <location>
        <begin position="110"/>
        <end position="226"/>
    </location>
</feature>
<name>A0A3B0R125_9ZZZZ</name>
<dbReference type="EMBL" id="UOEA01000087">
    <property type="protein sequence ID" value="VAV85427.1"/>
    <property type="molecule type" value="Genomic_DNA"/>
</dbReference>
<evidence type="ECO:0000259" key="2">
    <source>
        <dbReference type="PROSITE" id="PS50110"/>
    </source>
</evidence>
<dbReference type="PROSITE" id="PS50110">
    <property type="entry name" value="RESPONSE_REGULATORY"/>
    <property type="match status" value="1"/>
</dbReference>
<gene>
    <name evidence="3" type="ORF">MNBD_DELTA01-1004</name>
</gene>
<keyword evidence="1" id="KW-0597">Phosphoprotein</keyword>
<dbReference type="GO" id="GO:0035438">
    <property type="term" value="F:cyclic-di-GMP binding"/>
    <property type="evidence" value="ECO:0007669"/>
    <property type="project" value="InterPro"/>
</dbReference>
<dbReference type="PANTHER" id="PTHR44591:SF24">
    <property type="entry name" value="PROTEIN-GLUTAMATE METHYLESTERASE_PROTEIN-GLUTAMINE GLUTAMINASE 1"/>
    <property type="match status" value="1"/>
</dbReference>
<dbReference type="InterPro" id="IPR011006">
    <property type="entry name" value="CheY-like_superfamily"/>
</dbReference>
<evidence type="ECO:0000313" key="3">
    <source>
        <dbReference type="EMBL" id="VAV85427.1"/>
    </source>
</evidence>
<evidence type="ECO:0000256" key="1">
    <source>
        <dbReference type="ARBA" id="ARBA00022553"/>
    </source>
</evidence>
<dbReference type="Pfam" id="PF07238">
    <property type="entry name" value="PilZ"/>
    <property type="match status" value="1"/>
</dbReference>
<dbReference type="InterPro" id="IPR001789">
    <property type="entry name" value="Sig_transdc_resp-reg_receiver"/>
</dbReference>
<dbReference type="InterPro" id="IPR009875">
    <property type="entry name" value="PilZ_domain"/>
</dbReference>
<dbReference type="AlphaFoldDB" id="A0A3B0R125"/>
<dbReference type="GO" id="GO:0000160">
    <property type="term" value="P:phosphorelay signal transduction system"/>
    <property type="evidence" value="ECO:0007669"/>
    <property type="project" value="InterPro"/>
</dbReference>
<sequence>MHGSESSFDVMINGSVKADALDISEGGMFIHTSTPYPEGSELRLSFTPFPGSSPVNVLARVQFLHAGLAIGVIFLNLDEMDSAMIKKLVEDSLKDSGTAADGVAVDTRKKVLIADASPPARMMAKNTLMLKGFAVIEAENGVDALKAVKAGRPDLIIFDSMMEGMDGEKFMHMLRSNEECKDIKVVLMSGNVNPEVVAKLAAFGVAAILTKMTTTPKKLAEKVEEILGKND</sequence>
<accession>A0A3B0R125</accession>
<dbReference type="SUPFAM" id="SSF52172">
    <property type="entry name" value="CheY-like"/>
    <property type="match status" value="1"/>
</dbReference>
<reference evidence="3" key="1">
    <citation type="submission" date="2018-06" db="EMBL/GenBank/DDBJ databases">
        <authorList>
            <person name="Zhirakovskaya E."/>
        </authorList>
    </citation>
    <scope>NUCLEOTIDE SEQUENCE</scope>
</reference>
<dbReference type="SMART" id="SM00448">
    <property type="entry name" value="REC"/>
    <property type="match status" value="1"/>
</dbReference>
<dbReference type="Gene3D" id="3.40.50.2300">
    <property type="match status" value="1"/>
</dbReference>
<protein>
    <recommendedName>
        <fullName evidence="2">Response regulatory domain-containing protein</fullName>
    </recommendedName>
</protein>
<organism evidence="3">
    <name type="scientific">hydrothermal vent metagenome</name>
    <dbReference type="NCBI Taxonomy" id="652676"/>
    <lineage>
        <taxon>unclassified sequences</taxon>
        <taxon>metagenomes</taxon>
        <taxon>ecological metagenomes</taxon>
    </lineage>
</organism>
<dbReference type="Gene3D" id="2.40.10.220">
    <property type="entry name" value="predicted glycosyltransferase like domains"/>
    <property type="match status" value="1"/>
</dbReference>
<dbReference type="PANTHER" id="PTHR44591">
    <property type="entry name" value="STRESS RESPONSE REGULATOR PROTEIN 1"/>
    <property type="match status" value="1"/>
</dbReference>
<proteinExistence type="predicted"/>
<dbReference type="Pfam" id="PF00072">
    <property type="entry name" value="Response_reg"/>
    <property type="match status" value="1"/>
</dbReference>